<organism evidence="4 5">
    <name type="scientific">Pseudoalteromonas peptidolytica F12-50-A1</name>
    <dbReference type="NCBI Taxonomy" id="1315280"/>
    <lineage>
        <taxon>Bacteria</taxon>
        <taxon>Pseudomonadati</taxon>
        <taxon>Pseudomonadota</taxon>
        <taxon>Gammaproteobacteria</taxon>
        <taxon>Alteromonadales</taxon>
        <taxon>Pseudoalteromonadaceae</taxon>
        <taxon>Pseudoalteromonas</taxon>
    </lineage>
</organism>
<comment type="caution">
    <text evidence="4">The sequence shown here is derived from an EMBL/GenBank/DDBJ whole genome shotgun (WGS) entry which is preliminary data.</text>
</comment>
<dbReference type="Gene3D" id="2.10.10.20">
    <property type="entry name" value="Carbohydrate-binding module superfamily 5/12"/>
    <property type="match status" value="1"/>
</dbReference>
<dbReference type="CDD" id="cd12215">
    <property type="entry name" value="ChiC_BD"/>
    <property type="match status" value="1"/>
</dbReference>
<dbReference type="SUPFAM" id="SSF51055">
    <property type="entry name" value="Carbohydrate binding domain"/>
    <property type="match status" value="1"/>
</dbReference>
<evidence type="ECO:0000259" key="3">
    <source>
        <dbReference type="SMART" id="SM00495"/>
    </source>
</evidence>
<name>A0A8I0MVD2_9GAMM</name>
<dbReference type="AlphaFoldDB" id="A0A8I0MVD2"/>
<dbReference type="EMBL" id="AQHF01000020">
    <property type="protein sequence ID" value="MBE0346178.1"/>
    <property type="molecule type" value="Genomic_DNA"/>
</dbReference>
<keyword evidence="5" id="KW-1185">Reference proteome</keyword>
<protein>
    <recommendedName>
        <fullName evidence="3">Chitin-binding type-3 domain-containing protein</fullName>
    </recommendedName>
</protein>
<dbReference type="RefSeq" id="WP_147389116.1">
    <property type="nucleotide sequence ID" value="NZ_AQHF01000020.1"/>
</dbReference>
<feature type="signal peptide" evidence="2">
    <location>
        <begin position="1"/>
        <end position="17"/>
    </location>
</feature>
<feature type="chain" id="PRO_5034674210" description="Chitin-binding type-3 domain-containing protein" evidence="2">
    <location>
        <begin position="18"/>
        <end position="532"/>
    </location>
</feature>
<evidence type="ECO:0000256" key="1">
    <source>
        <dbReference type="ARBA" id="ARBA00022801"/>
    </source>
</evidence>
<feature type="domain" description="Chitin-binding type-3" evidence="3">
    <location>
        <begin position="478"/>
        <end position="523"/>
    </location>
</feature>
<keyword evidence="2" id="KW-0732">Signal</keyword>
<dbReference type="GO" id="GO:0004553">
    <property type="term" value="F:hydrolase activity, hydrolyzing O-glycosyl compounds"/>
    <property type="evidence" value="ECO:0007669"/>
    <property type="project" value="InterPro"/>
</dbReference>
<sequence length="532" mass="61180">MRYIYLMVFAFCNFALASSNSTEFKLEAFYDTDLYHQQLGLTKTQFDAVNRQLSAVVTQQSSHTIDDAIQITYLENPHAENAIALAAIRYLSSSLIASKSPTPTSLEHSIVALYYLERLEKVATLHTWAHQVRETLGRQVNQVLAYDSLNVNEQLASHTQFHHAFNVQPEQGVDAGNALVESLITDPGNVMTLTLVASSRLWLGSEVSYSDPNTLYYFILTGFYSTRAILLSHEIELQAKQPTSTKKTMRLSSILGGWTTLARRWLAGVHQDTLSRSLIDQEHEQWFSVSPGFHSITLASSYFNEPPRFFKGYGYLMQGLGICNQDLLFRSCGDDPRFSFNRLVFLTTVMDYSIKAGDFDTARNLLGAKFWPDFHWHEWTQGQAQWLLREQNMEQLYTQWNNDDPSDDTPLIIRTNRQWSDNTMTCQTCHQEQNRSWTAEEKERARTPAPSIEFLQFWPEISTSWTGDQSTTLKCDNINSWQSNNVYRAKQQAVYQHALFEAKWWTRNEVPAKSKQYDVWRFVGFCQSGSIK</sequence>
<evidence type="ECO:0000313" key="4">
    <source>
        <dbReference type="EMBL" id="MBE0346178.1"/>
    </source>
</evidence>
<keyword evidence="1" id="KW-0378">Hydrolase</keyword>
<dbReference type="SMART" id="SM00495">
    <property type="entry name" value="ChtBD3"/>
    <property type="match status" value="1"/>
</dbReference>
<reference evidence="4 5" key="1">
    <citation type="submission" date="2015-06" db="EMBL/GenBank/DDBJ databases">
        <title>Genome sequence of Pseudoalteromonas peptidolytica.</title>
        <authorList>
            <person name="Xie B.-B."/>
            <person name="Rong J.-C."/>
            <person name="Qin Q.-L."/>
            <person name="Zhang Y.-Z."/>
        </authorList>
    </citation>
    <scope>NUCLEOTIDE SEQUENCE [LARGE SCALE GENOMIC DNA]</scope>
    <source>
        <strain evidence="4 5">F12-50-A1</strain>
    </source>
</reference>
<gene>
    <name evidence="4" type="ORF">PPEP_a1227</name>
</gene>
<accession>A0A8I0MVD2</accession>
<evidence type="ECO:0000256" key="2">
    <source>
        <dbReference type="SAM" id="SignalP"/>
    </source>
</evidence>
<dbReference type="GO" id="GO:0005975">
    <property type="term" value="P:carbohydrate metabolic process"/>
    <property type="evidence" value="ECO:0007669"/>
    <property type="project" value="InterPro"/>
</dbReference>
<dbReference type="GO" id="GO:0030246">
    <property type="term" value="F:carbohydrate binding"/>
    <property type="evidence" value="ECO:0007669"/>
    <property type="project" value="InterPro"/>
</dbReference>
<dbReference type="InterPro" id="IPR003610">
    <property type="entry name" value="CBM5/12"/>
</dbReference>
<dbReference type="Proteomes" id="UP000660708">
    <property type="component" value="Unassembled WGS sequence"/>
</dbReference>
<proteinExistence type="predicted"/>
<dbReference type="InterPro" id="IPR036573">
    <property type="entry name" value="CBM_sf_5/12"/>
</dbReference>
<dbReference type="GO" id="GO:0005576">
    <property type="term" value="C:extracellular region"/>
    <property type="evidence" value="ECO:0007669"/>
    <property type="project" value="InterPro"/>
</dbReference>
<evidence type="ECO:0000313" key="5">
    <source>
        <dbReference type="Proteomes" id="UP000660708"/>
    </source>
</evidence>